<dbReference type="EMBL" id="AJIL01000171">
    <property type="protein sequence ID" value="KNE92210.1"/>
    <property type="molecule type" value="Genomic_DNA"/>
</dbReference>
<gene>
    <name evidence="2" type="ORF">PSTG_14380</name>
</gene>
<accession>A0A0L0UYV9</accession>
<evidence type="ECO:0000313" key="3">
    <source>
        <dbReference type="Proteomes" id="UP000054564"/>
    </source>
</evidence>
<comment type="caution">
    <text evidence="2">The sequence shown here is derived from an EMBL/GenBank/DDBJ whole genome shotgun (WGS) entry which is preliminary data.</text>
</comment>
<proteinExistence type="predicted"/>
<dbReference type="Proteomes" id="UP000054564">
    <property type="component" value="Unassembled WGS sequence"/>
</dbReference>
<dbReference type="STRING" id="1165861.A0A0L0UYV9"/>
<evidence type="ECO:0000256" key="1">
    <source>
        <dbReference type="SAM" id="MobiDB-lite"/>
    </source>
</evidence>
<feature type="compositionally biased region" description="Basic residues" evidence="1">
    <location>
        <begin position="1"/>
        <end position="13"/>
    </location>
</feature>
<reference evidence="3" key="1">
    <citation type="submission" date="2014-03" db="EMBL/GenBank/DDBJ databases">
        <title>The Genome Sequence of Puccinia striiformis f. sp. tritici PST-78.</title>
        <authorList>
            <consortium name="The Broad Institute Genome Sequencing Platform"/>
            <person name="Cuomo C."/>
            <person name="Hulbert S."/>
            <person name="Chen X."/>
            <person name="Walker B."/>
            <person name="Young S.K."/>
            <person name="Zeng Q."/>
            <person name="Gargeya S."/>
            <person name="Fitzgerald M."/>
            <person name="Haas B."/>
            <person name="Abouelleil A."/>
            <person name="Alvarado L."/>
            <person name="Arachchi H.M."/>
            <person name="Berlin A.M."/>
            <person name="Chapman S.B."/>
            <person name="Goldberg J."/>
            <person name="Griggs A."/>
            <person name="Gujja S."/>
            <person name="Hansen M."/>
            <person name="Howarth C."/>
            <person name="Imamovic A."/>
            <person name="Larimer J."/>
            <person name="McCowan C."/>
            <person name="Montmayeur A."/>
            <person name="Murphy C."/>
            <person name="Neiman D."/>
            <person name="Pearson M."/>
            <person name="Priest M."/>
            <person name="Roberts A."/>
            <person name="Saif S."/>
            <person name="Shea T."/>
            <person name="Sisk P."/>
            <person name="Sykes S."/>
            <person name="Wortman J."/>
            <person name="Nusbaum C."/>
            <person name="Birren B."/>
        </authorList>
    </citation>
    <scope>NUCLEOTIDE SEQUENCE [LARGE SCALE GENOMIC DNA]</scope>
    <source>
        <strain evidence="3">race PST-78</strain>
    </source>
</reference>
<keyword evidence="3" id="KW-1185">Reference proteome</keyword>
<evidence type="ECO:0000313" key="2">
    <source>
        <dbReference type="EMBL" id="KNE92210.1"/>
    </source>
</evidence>
<sequence length="81" mass="9335">MARGKVQKAGKRASRAEPQNLRPDSGKFDVRKSSIKQLTDWDQEEAQDEQDDFFDGLDKVPLQQSGWDARFENDLEIPEQL</sequence>
<dbReference type="AlphaFoldDB" id="A0A0L0UYV9"/>
<organism evidence="2 3">
    <name type="scientific">Puccinia striiformis f. sp. tritici PST-78</name>
    <dbReference type="NCBI Taxonomy" id="1165861"/>
    <lineage>
        <taxon>Eukaryota</taxon>
        <taxon>Fungi</taxon>
        <taxon>Dikarya</taxon>
        <taxon>Basidiomycota</taxon>
        <taxon>Pucciniomycotina</taxon>
        <taxon>Pucciniomycetes</taxon>
        <taxon>Pucciniales</taxon>
        <taxon>Pucciniaceae</taxon>
        <taxon>Puccinia</taxon>
    </lineage>
</organism>
<protein>
    <submittedName>
        <fullName evidence="2">Uncharacterized protein</fullName>
    </submittedName>
</protein>
<name>A0A0L0UYV9_9BASI</name>
<feature type="region of interest" description="Disordered" evidence="1">
    <location>
        <begin position="1"/>
        <end position="29"/>
    </location>
</feature>